<name>A0A9J6BEH2_POLVA</name>
<dbReference type="SUPFAM" id="SSF52047">
    <property type="entry name" value="RNI-like"/>
    <property type="match status" value="1"/>
</dbReference>
<sequence>MESLPQELLIEIFQHLSIIDLVNLSKLNRNFREVIETTPKLKYFTLTFDKKGKTQSEKAKRFAELTVHHYSSRIHQQVLFICGINITNVNFIGSSVTYAQIANILRLTPNARQIKFENCSTWPEVVRQLPELKNNSLYIQLIESSSCILDIFLRSQVNALSLVNYSEEYGTGIRGFLGSQPHLKSLNCKGPKILDTFYAMGNSYSENYKYLPFRLKILVLKEISWNPIYADLLLPNCRSLTYIELIDIMNINEEFEEFINKCLQLEEFHLQNCYFSIIAPVNVKKLGLRGFVGQAKYIKKMKKLKVLKISNSSSIDYDFRTNQELEQVEVTGVSVYNSFSMPYVKKLVMNEIKKVPETLFKEPLSKIEEIHINNCGFCTDQILRELAISGKNLQNLTVTNGNVNREVLRNTRRILGNLKNFTTKNLIFDEE</sequence>
<protein>
    <recommendedName>
        <fullName evidence="1">F-box domain-containing protein</fullName>
    </recommendedName>
</protein>
<dbReference type="Pfam" id="PF00646">
    <property type="entry name" value="F-box"/>
    <property type="match status" value="1"/>
</dbReference>
<keyword evidence="3" id="KW-1185">Reference proteome</keyword>
<comment type="caution">
    <text evidence="2">The sequence shown here is derived from an EMBL/GenBank/DDBJ whole genome shotgun (WGS) entry which is preliminary data.</text>
</comment>
<dbReference type="SMART" id="SM00256">
    <property type="entry name" value="FBOX"/>
    <property type="match status" value="1"/>
</dbReference>
<proteinExistence type="predicted"/>
<gene>
    <name evidence="2" type="ORF">PVAND_016109</name>
</gene>
<dbReference type="InterPro" id="IPR036047">
    <property type="entry name" value="F-box-like_dom_sf"/>
</dbReference>
<dbReference type="Proteomes" id="UP001107558">
    <property type="component" value="Chromosome 4"/>
</dbReference>
<dbReference type="AlphaFoldDB" id="A0A9J6BEH2"/>
<dbReference type="PROSITE" id="PS50181">
    <property type="entry name" value="FBOX"/>
    <property type="match status" value="1"/>
</dbReference>
<reference evidence="2" key="1">
    <citation type="submission" date="2021-03" db="EMBL/GenBank/DDBJ databases">
        <title>Chromosome level genome of the anhydrobiotic midge Polypedilum vanderplanki.</title>
        <authorList>
            <person name="Yoshida Y."/>
            <person name="Kikawada T."/>
            <person name="Gusev O."/>
        </authorList>
    </citation>
    <scope>NUCLEOTIDE SEQUENCE</scope>
    <source>
        <strain evidence="2">NIAS01</strain>
        <tissue evidence="2">Whole body or cell culture</tissue>
    </source>
</reference>
<feature type="domain" description="F-box" evidence="1">
    <location>
        <begin position="1"/>
        <end position="46"/>
    </location>
</feature>
<dbReference type="Gene3D" id="1.20.1280.50">
    <property type="match status" value="1"/>
</dbReference>
<dbReference type="OrthoDB" id="2751409at2759"/>
<dbReference type="InterPro" id="IPR032675">
    <property type="entry name" value="LRR_dom_sf"/>
</dbReference>
<dbReference type="Gene3D" id="3.80.10.10">
    <property type="entry name" value="Ribonuclease Inhibitor"/>
    <property type="match status" value="1"/>
</dbReference>
<evidence type="ECO:0000313" key="2">
    <source>
        <dbReference type="EMBL" id="KAG5668157.1"/>
    </source>
</evidence>
<evidence type="ECO:0000313" key="3">
    <source>
        <dbReference type="Proteomes" id="UP001107558"/>
    </source>
</evidence>
<organism evidence="2 3">
    <name type="scientific">Polypedilum vanderplanki</name>
    <name type="common">Sleeping chironomid midge</name>
    <dbReference type="NCBI Taxonomy" id="319348"/>
    <lineage>
        <taxon>Eukaryota</taxon>
        <taxon>Metazoa</taxon>
        <taxon>Ecdysozoa</taxon>
        <taxon>Arthropoda</taxon>
        <taxon>Hexapoda</taxon>
        <taxon>Insecta</taxon>
        <taxon>Pterygota</taxon>
        <taxon>Neoptera</taxon>
        <taxon>Endopterygota</taxon>
        <taxon>Diptera</taxon>
        <taxon>Nematocera</taxon>
        <taxon>Chironomoidea</taxon>
        <taxon>Chironomidae</taxon>
        <taxon>Chironominae</taxon>
        <taxon>Polypedilum</taxon>
        <taxon>Polypedilum</taxon>
    </lineage>
</organism>
<accession>A0A9J6BEH2</accession>
<evidence type="ECO:0000259" key="1">
    <source>
        <dbReference type="PROSITE" id="PS50181"/>
    </source>
</evidence>
<dbReference type="InterPro" id="IPR001810">
    <property type="entry name" value="F-box_dom"/>
</dbReference>
<dbReference type="SUPFAM" id="SSF81383">
    <property type="entry name" value="F-box domain"/>
    <property type="match status" value="1"/>
</dbReference>
<dbReference type="EMBL" id="JADBJN010000004">
    <property type="protein sequence ID" value="KAG5668157.1"/>
    <property type="molecule type" value="Genomic_DNA"/>
</dbReference>